<evidence type="ECO:0000256" key="1">
    <source>
        <dbReference type="ARBA" id="ARBA00004162"/>
    </source>
</evidence>
<evidence type="ECO:0000256" key="6">
    <source>
        <dbReference type="SAM" id="MobiDB-lite"/>
    </source>
</evidence>
<comment type="caution">
    <text evidence="9">The sequence shown here is derived from an EMBL/GenBank/DDBJ whole genome shotgun (WGS) entry which is preliminary data.</text>
</comment>
<evidence type="ECO:0000256" key="5">
    <source>
        <dbReference type="ARBA" id="ARBA00023136"/>
    </source>
</evidence>
<keyword evidence="4 7" id="KW-1133">Transmembrane helix</keyword>
<evidence type="ECO:0000313" key="9">
    <source>
        <dbReference type="EMBL" id="MBO8465092.1"/>
    </source>
</evidence>
<keyword evidence="3 7" id="KW-0812">Transmembrane</keyword>
<dbReference type="Proteomes" id="UP000823597">
    <property type="component" value="Unassembled WGS sequence"/>
</dbReference>
<organism evidence="9 10">
    <name type="scientific">Candidatus Merdivivens pullistercoris</name>
    <dbReference type="NCBI Taxonomy" id="2840873"/>
    <lineage>
        <taxon>Bacteria</taxon>
        <taxon>Pseudomonadati</taxon>
        <taxon>Bacteroidota</taxon>
        <taxon>Bacteroidia</taxon>
        <taxon>Bacteroidales</taxon>
        <taxon>Muribaculaceae</taxon>
        <taxon>Muribaculaceae incertae sedis</taxon>
        <taxon>Candidatus Merdivivens</taxon>
    </lineage>
</organism>
<feature type="transmembrane region" description="Helical" evidence="7">
    <location>
        <begin position="141"/>
        <end position="164"/>
    </location>
</feature>
<evidence type="ECO:0000256" key="4">
    <source>
        <dbReference type="ARBA" id="ARBA00022989"/>
    </source>
</evidence>
<reference evidence="9" key="2">
    <citation type="journal article" date="2021" name="PeerJ">
        <title>Extensive microbial diversity within the chicken gut microbiome revealed by metagenomics and culture.</title>
        <authorList>
            <person name="Gilroy R."/>
            <person name="Ravi A."/>
            <person name="Getino M."/>
            <person name="Pursley I."/>
            <person name="Horton D.L."/>
            <person name="Alikhan N.F."/>
            <person name="Baker D."/>
            <person name="Gharbi K."/>
            <person name="Hall N."/>
            <person name="Watson M."/>
            <person name="Adriaenssens E.M."/>
            <person name="Foster-Nyarko E."/>
            <person name="Jarju S."/>
            <person name="Secka A."/>
            <person name="Antonio M."/>
            <person name="Oren A."/>
            <person name="Chaudhuri R.R."/>
            <person name="La Ragione R."/>
            <person name="Hildebrand F."/>
            <person name="Pallen M.J."/>
        </authorList>
    </citation>
    <scope>NUCLEOTIDE SEQUENCE</scope>
    <source>
        <strain evidence="9">10037</strain>
    </source>
</reference>
<evidence type="ECO:0000256" key="2">
    <source>
        <dbReference type="ARBA" id="ARBA00022475"/>
    </source>
</evidence>
<keyword evidence="2" id="KW-1003">Cell membrane</keyword>
<evidence type="ECO:0000256" key="7">
    <source>
        <dbReference type="SAM" id="Phobius"/>
    </source>
</evidence>
<dbReference type="PANTHER" id="PTHR33885:SF3">
    <property type="entry name" value="PHAGE SHOCK PROTEIN C"/>
    <property type="match status" value="1"/>
</dbReference>
<dbReference type="AlphaFoldDB" id="A0A9D9N9C5"/>
<dbReference type="InterPro" id="IPR052027">
    <property type="entry name" value="PspC"/>
</dbReference>
<evidence type="ECO:0000256" key="3">
    <source>
        <dbReference type="ARBA" id="ARBA00022692"/>
    </source>
</evidence>
<protein>
    <submittedName>
        <fullName evidence="9">PspC domain-containing protein</fullName>
    </submittedName>
</protein>
<gene>
    <name evidence="9" type="ORF">IAB93_03740</name>
</gene>
<feature type="transmembrane region" description="Helical" evidence="7">
    <location>
        <begin position="272"/>
        <end position="296"/>
    </location>
</feature>
<sequence>MKQVEKISLSSVPFSIEKDAYDRLCAYLADINAHYKDSEGGDEVVDGIEERMAELFKEKTLDDGVINIGLVEEVIGRLGSPADIDSGSPEEADGQPRKKPRGSVSRRLYRDRDNKVLFGVCSGLGAYFDIDRVYIRLLFFILFAMGFFTEGIFFVVVIALYLALAISMPAAVTVEDKCRMYGSGVDISGIEERIRYRSAAGTGKAVRDSGVRSRHSSSVAASVITKVFGCIVLITGISGLIFGSLTALWVRMFNDYVAFETDFEFMQLYNAYVLPFTHSVLFMILLYLIVLIPFIWMIYCGIKLMFSFKSPKWHPGIVMLFAWLILVIVALVVVSFRFYDLWYIYSM</sequence>
<feature type="transmembrane region" description="Helical" evidence="7">
    <location>
        <begin position="227"/>
        <end position="252"/>
    </location>
</feature>
<reference evidence="9" key="1">
    <citation type="submission" date="2020-10" db="EMBL/GenBank/DDBJ databases">
        <authorList>
            <person name="Gilroy R."/>
        </authorList>
    </citation>
    <scope>NUCLEOTIDE SEQUENCE</scope>
    <source>
        <strain evidence="9">10037</strain>
    </source>
</reference>
<dbReference type="Pfam" id="PF04024">
    <property type="entry name" value="PspC"/>
    <property type="match status" value="1"/>
</dbReference>
<evidence type="ECO:0000313" key="10">
    <source>
        <dbReference type="Proteomes" id="UP000823597"/>
    </source>
</evidence>
<feature type="region of interest" description="Disordered" evidence="6">
    <location>
        <begin position="81"/>
        <end position="104"/>
    </location>
</feature>
<feature type="transmembrane region" description="Helical" evidence="7">
    <location>
        <begin position="317"/>
        <end position="339"/>
    </location>
</feature>
<dbReference type="EMBL" id="JADIME010000038">
    <property type="protein sequence ID" value="MBO8465092.1"/>
    <property type="molecule type" value="Genomic_DNA"/>
</dbReference>
<dbReference type="InterPro" id="IPR007168">
    <property type="entry name" value="Phageshock_PspC_N"/>
</dbReference>
<proteinExistence type="predicted"/>
<keyword evidence="5 7" id="KW-0472">Membrane</keyword>
<comment type="subcellular location">
    <subcellularLocation>
        <location evidence="1">Cell membrane</location>
        <topology evidence="1">Single-pass membrane protein</topology>
    </subcellularLocation>
</comment>
<dbReference type="GO" id="GO:0005886">
    <property type="term" value="C:plasma membrane"/>
    <property type="evidence" value="ECO:0007669"/>
    <property type="project" value="UniProtKB-SubCell"/>
</dbReference>
<dbReference type="PANTHER" id="PTHR33885">
    <property type="entry name" value="PHAGE SHOCK PROTEIN C"/>
    <property type="match status" value="1"/>
</dbReference>
<evidence type="ECO:0000259" key="8">
    <source>
        <dbReference type="Pfam" id="PF04024"/>
    </source>
</evidence>
<name>A0A9D9N9C5_9BACT</name>
<accession>A0A9D9N9C5</accession>
<feature type="domain" description="Phage shock protein PspC N-terminal" evidence="8">
    <location>
        <begin position="106"/>
        <end position="170"/>
    </location>
</feature>